<reference evidence="1 2" key="1">
    <citation type="submission" date="2018-06" db="EMBL/GenBank/DDBJ databases">
        <authorList>
            <consortium name="Pathogen Informatics"/>
            <person name="Doyle S."/>
        </authorList>
    </citation>
    <scope>NUCLEOTIDE SEQUENCE [LARGE SCALE GENOMIC DNA]</scope>
    <source>
        <strain evidence="1 2">NCTC12112</strain>
    </source>
</reference>
<dbReference type="EMBL" id="LS483487">
    <property type="protein sequence ID" value="SQJ07516.1"/>
    <property type="molecule type" value="Genomic_DNA"/>
</dbReference>
<dbReference type="KEGG" id="ful:C4N20_01420"/>
<protein>
    <submittedName>
        <fullName evidence="1">Uncharacterized protein</fullName>
    </submittedName>
</protein>
<accession>A0AAX2JC08</accession>
<dbReference type="AlphaFoldDB" id="A0AAX2JC08"/>
<name>A0AAX2JC08_9FUSO</name>
<evidence type="ECO:0000313" key="1">
    <source>
        <dbReference type="EMBL" id="SQJ07516.1"/>
    </source>
</evidence>
<organism evidence="1 2">
    <name type="scientific">Fusobacterium ulcerans</name>
    <dbReference type="NCBI Taxonomy" id="861"/>
    <lineage>
        <taxon>Bacteria</taxon>
        <taxon>Fusobacteriati</taxon>
        <taxon>Fusobacteriota</taxon>
        <taxon>Fusobacteriia</taxon>
        <taxon>Fusobacteriales</taxon>
        <taxon>Fusobacteriaceae</taxon>
        <taxon>Fusobacterium</taxon>
    </lineage>
</organism>
<dbReference type="RefSeq" id="WP_005981628.1">
    <property type="nucleotide sequence ID" value="NZ_CABKNW010000005.1"/>
</dbReference>
<gene>
    <name evidence="1" type="ORF">NCTC12112_02161</name>
</gene>
<evidence type="ECO:0000313" key="2">
    <source>
        <dbReference type="Proteomes" id="UP000249008"/>
    </source>
</evidence>
<dbReference type="Proteomes" id="UP000249008">
    <property type="component" value="Chromosome 1"/>
</dbReference>
<sequence>MDLINKIKQNTIIFAGYGYHEKTINVTEKIKAGYKAGKREFKAGNDIAGDPLVGRRKSLYIVWTENGTTKSGNVEEGDGRGIILPNNLLIAD</sequence>
<dbReference type="GeneID" id="78453449"/>
<proteinExistence type="predicted"/>